<keyword evidence="3" id="KW-1185">Reference proteome</keyword>
<gene>
    <name evidence="2" type="ORF">LTR36_006631</name>
</gene>
<evidence type="ECO:0000313" key="2">
    <source>
        <dbReference type="EMBL" id="KAK4542583.1"/>
    </source>
</evidence>
<organism evidence="2 3">
    <name type="scientific">Oleoguttula mirabilis</name>
    <dbReference type="NCBI Taxonomy" id="1507867"/>
    <lineage>
        <taxon>Eukaryota</taxon>
        <taxon>Fungi</taxon>
        <taxon>Dikarya</taxon>
        <taxon>Ascomycota</taxon>
        <taxon>Pezizomycotina</taxon>
        <taxon>Dothideomycetes</taxon>
        <taxon>Dothideomycetidae</taxon>
        <taxon>Mycosphaerellales</taxon>
        <taxon>Teratosphaeriaceae</taxon>
        <taxon>Oleoguttula</taxon>
    </lineage>
</organism>
<dbReference type="InterPro" id="IPR000210">
    <property type="entry name" value="BTB/POZ_dom"/>
</dbReference>
<dbReference type="PROSITE" id="PS50097">
    <property type="entry name" value="BTB"/>
    <property type="match status" value="1"/>
</dbReference>
<dbReference type="Proteomes" id="UP001324427">
    <property type="component" value="Unassembled WGS sequence"/>
</dbReference>
<dbReference type="Pfam" id="PF00651">
    <property type="entry name" value="BTB"/>
    <property type="match status" value="1"/>
</dbReference>
<dbReference type="EMBL" id="JAVFHQ010000040">
    <property type="protein sequence ID" value="KAK4542583.1"/>
    <property type="molecule type" value="Genomic_DNA"/>
</dbReference>
<feature type="domain" description="BTB" evidence="1">
    <location>
        <begin position="13"/>
        <end position="94"/>
    </location>
</feature>
<dbReference type="SUPFAM" id="SSF54695">
    <property type="entry name" value="POZ domain"/>
    <property type="match status" value="1"/>
</dbReference>
<evidence type="ECO:0000313" key="3">
    <source>
        <dbReference type="Proteomes" id="UP001324427"/>
    </source>
</evidence>
<proteinExistence type="predicted"/>
<name>A0AAV9JC76_9PEZI</name>
<protein>
    <recommendedName>
        <fullName evidence="1">BTB domain-containing protein</fullName>
    </recommendedName>
</protein>
<dbReference type="InterPro" id="IPR011333">
    <property type="entry name" value="SKP1/BTB/POZ_sf"/>
</dbReference>
<sequence length="236" mass="26016">MASPELINVAANGDVVLVFGDELAPSLCIHIRVSSAVLSIGSSVFKAMLSPNFKEGLELAFSSAPIEIPLPDDDATAMEVLCNVLHHRNDTVPVAASLTASRLLQIAQASDKYDCAVALQPTARCWLAELGRMTRTEERRTLITAAYVFNDAHAFKEFGRCVVLQTVGPIWDLTTCDDAAPLRRLFESMEQERTVQQRKIVSYLESQRHLRVCGGIRRRILARARQAQAVAIEARL</sequence>
<dbReference type="AlphaFoldDB" id="A0AAV9JC76"/>
<accession>A0AAV9JC76</accession>
<evidence type="ECO:0000259" key="1">
    <source>
        <dbReference type="PROSITE" id="PS50097"/>
    </source>
</evidence>
<dbReference type="Gene3D" id="3.30.710.10">
    <property type="entry name" value="Potassium Channel Kv1.1, Chain A"/>
    <property type="match status" value="1"/>
</dbReference>
<comment type="caution">
    <text evidence="2">The sequence shown here is derived from an EMBL/GenBank/DDBJ whole genome shotgun (WGS) entry which is preliminary data.</text>
</comment>
<dbReference type="CDD" id="cd18186">
    <property type="entry name" value="BTB_POZ_ZBTB_KLHL-like"/>
    <property type="match status" value="1"/>
</dbReference>
<reference evidence="2 3" key="1">
    <citation type="submission" date="2021-11" db="EMBL/GenBank/DDBJ databases">
        <title>Black yeast isolated from Biological Soil Crust.</title>
        <authorList>
            <person name="Kurbessoian T."/>
        </authorList>
    </citation>
    <scope>NUCLEOTIDE SEQUENCE [LARGE SCALE GENOMIC DNA]</scope>
    <source>
        <strain evidence="2 3">CCFEE 5522</strain>
    </source>
</reference>